<keyword evidence="3" id="KW-1185">Reference proteome</keyword>
<name>A0A9Q1QBG8_9CARY</name>
<accession>A0A9Q1QBG8</accession>
<feature type="region of interest" description="Disordered" evidence="1">
    <location>
        <begin position="1"/>
        <end position="78"/>
    </location>
</feature>
<organism evidence="2 3">
    <name type="scientific">Carnegiea gigantea</name>
    <dbReference type="NCBI Taxonomy" id="171969"/>
    <lineage>
        <taxon>Eukaryota</taxon>
        <taxon>Viridiplantae</taxon>
        <taxon>Streptophyta</taxon>
        <taxon>Embryophyta</taxon>
        <taxon>Tracheophyta</taxon>
        <taxon>Spermatophyta</taxon>
        <taxon>Magnoliopsida</taxon>
        <taxon>eudicotyledons</taxon>
        <taxon>Gunneridae</taxon>
        <taxon>Pentapetalae</taxon>
        <taxon>Caryophyllales</taxon>
        <taxon>Cactineae</taxon>
        <taxon>Cactaceae</taxon>
        <taxon>Cactoideae</taxon>
        <taxon>Echinocereeae</taxon>
        <taxon>Carnegiea</taxon>
    </lineage>
</organism>
<dbReference type="AlphaFoldDB" id="A0A9Q1QBG8"/>
<feature type="compositionally biased region" description="Basic and acidic residues" evidence="1">
    <location>
        <begin position="1"/>
        <end position="15"/>
    </location>
</feature>
<dbReference type="EMBL" id="JAKOGI010000450">
    <property type="protein sequence ID" value="KAJ8434790.1"/>
    <property type="molecule type" value="Genomic_DNA"/>
</dbReference>
<gene>
    <name evidence="2" type="ORF">Cgig2_033740</name>
</gene>
<reference evidence="2" key="1">
    <citation type="submission" date="2022-04" db="EMBL/GenBank/DDBJ databases">
        <title>Carnegiea gigantea Genome sequencing and assembly v2.</title>
        <authorList>
            <person name="Copetti D."/>
            <person name="Sanderson M.J."/>
            <person name="Burquez A."/>
            <person name="Wojciechowski M.F."/>
        </authorList>
    </citation>
    <scope>NUCLEOTIDE SEQUENCE</scope>
    <source>
        <strain evidence="2">SGP5-SGP5p</strain>
        <tissue evidence="2">Aerial part</tissue>
    </source>
</reference>
<proteinExistence type="predicted"/>
<feature type="region of interest" description="Disordered" evidence="1">
    <location>
        <begin position="210"/>
        <end position="278"/>
    </location>
</feature>
<evidence type="ECO:0000313" key="2">
    <source>
        <dbReference type="EMBL" id="KAJ8434790.1"/>
    </source>
</evidence>
<sequence>MADGKRELSREENDQLARSTKKMKRGGPSNVMGAPYCHGEAEDMELDFDTRNNPIWADADYGDLTEDDEPSENEDPTCPTILLTAAEKQIDLNVNTEDGMEEDTLRDLGDKHHPNETNLTLERNPQQDLSDGEARCHGIEFQVEKENVLKAIPEGQPQVVAQQNVAECTHSLENRSIRITPHDRASTVWPIALPRSYVFESPACYRVARDTGPTGLNANRVGRPNSGSDPPDKNSIIGHLGTGDTPSTGQARGRLGQPLNGISKTGQRRIKKPLGLGR</sequence>
<protein>
    <submittedName>
        <fullName evidence="2">Uncharacterized protein</fullName>
    </submittedName>
</protein>
<dbReference type="Proteomes" id="UP001153076">
    <property type="component" value="Unassembled WGS sequence"/>
</dbReference>
<evidence type="ECO:0000256" key="1">
    <source>
        <dbReference type="SAM" id="MobiDB-lite"/>
    </source>
</evidence>
<feature type="compositionally biased region" description="Acidic residues" evidence="1">
    <location>
        <begin position="60"/>
        <end position="75"/>
    </location>
</feature>
<comment type="caution">
    <text evidence="2">The sequence shown here is derived from an EMBL/GenBank/DDBJ whole genome shotgun (WGS) entry which is preliminary data.</text>
</comment>
<evidence type="ECO:0000313" key="3">
    <source>
        <dbReference type="Proteomes" id="UP001153076"/>
    </source>
</evidence>